<sequence length="284" mass="32282">MASSTSRPPPWVSPFAASTSVSASTRDDPALDDPGTVQFTSMKALLNTIDSTTRDSLTVTHVSLDRFTNIERTREKQRRKFRFRYYDSKSQILIITIPTGLHEQLHKVLYNEYLGQIHDMGLKKSWIDIASTTLPPPQGHSRRRGKEGDSTGGPLPERITKCVWPTLVIVPGYSESLRQLHMDMHRWFDISNHEVKIVLLAKFDGTTILLEKWEEETQPLEPVLRQSIAITRNTTTNPISYNVTGALVLSFRLLFLRDPGPGEGDFVFGVPELENYAERVWFQV</sequence>
<reference evidence="2" key="1">
    <citation type="submission" date="2023-06" db="EMBL/GenBank/DDBJ databases">
        <title>Genome-scale phylogeny and comparative genomics of the fungal order Sordariales.</title>
        <authorList>
            <consortium name="Lawrence Berkeley National Laboratory"/>
            <person name="Hensen N."/>
            <person name="Bonometti L."/>
            <person name="Westerberg I."/>
            <person name="Brannstrom I.O."/>
            <person name="Guillou S."/>
            <person name="Cros-Aarteil S."/>
            <person name="Calhoun S."/>
            <person name="Haridas S."/>
            <person name="Kuo A."/>
            <person name="Mondo S."/>
            <person name="Pangilinan J."/>
            <person name="Riley R."/>
            <person name="Labutti K."/>
            <person name="Andreopoulos B."/>
            <person name="Lipzen A."/>
            <person name="Chen C."/>
            <person name="Yanf M."/>
            <person name="Daum C."/>
            <person name="Ng V."/>
            <person name="Clum A."/>
            <person name="Steindorff A."/>
            <person name="Ohm R."/>
            <person name="Martin F."/>
            <person name="Silar P."/>
            <person name="Natvig D."/>
            <person name="Lalanne C."/>
            <person name="Gautier V."/>
            <person name="Ament-Velasquez S.L."/>
            <person name="Kruys A."/>
            <person name="Hutchinson M.I."/>
            <person name="Powell A.J."/>
            <person name="Barry K."/>
            <person name="Miller A.N."/>
            <person name="Grigoriev I.V."/>
            <person name="Debuchy R."/>
            <person name="Gladieux P."/>
            <person name="Thoren M.H."/>
            <person name="Johannesson H."/>
        </authorList>
    </citation>
    <scope>NUCLEOTIDE SEQUENCE</scope>
    <source>
        <strain evidence="2">PSN4</strain>
    </source>
</reference>
<accession>A0AAJ0B676</accession>
<feature type="region of interest" description="Disordered" evidence="1">
    <location>
        <begin position="133"/>
        <end position="155"/>
    </location>
</feature>
<evidence type="ECO:0000256" key="1">
    <source>
        <dbReference type="SAM" id="MobiDB-lite"/>
    </source>
</evidence>
<name>A0AAJ0B676_9PEZI</name>
<dbReference type="EMBL" id="MU839839">
    <property type="protein sequence ID" value="KAK1752435.1"/>
    <property type="molecule type" value="Genomic_DNA"/>
</dbReference>
<gene>
    <name evidence="2" type="ORF">QBC47DRAFT_388479</name>
</gene>
<comment type="caution">
    <text evidence="2">The sequence shown here is derived from an EMBL/GenBank/DDBJ whole genome shotgun (WGS) entry which is preliminary data.</text>
</comment>
<evidence type="ECO:0000313" key="3">
    <source>
        <dbReference type="Proteomes" id="UP001239445"/>
    </source>
</evidence>
<dbReference type="Proteomes" id="UP001239445">
    <property type="component" value="Unassembled WGS sequence"/>
</dbReference>
<organism evidence="2 3">
    <name type="scientific">Echria macrotheca</name>
    <dbReference type="NCBI Taxonomy" id="438768"/>
    <lineage>
        <taxon>Eukaryota</taxon>
        <taxon>Fungi</taxon>
        <taxon>Dikarya</taxon>
        <taxon>Ascomycota</taxon>
        <taxon>Pezizomycotina</taxon>
        <taxon>Sordariomycetes</taxon>
        <taxon>Sordariomycetidae</taxon>
        <taxon>Sordariales</taxon>
        <taxon>Schizotheciaceae</taxon>
        <taxon>Echria</taxon>
    </lineage>
</organism>
<protein>
    <submittedName>
        <fullName evidence="2">Uncharacterized protein</fullName>
    </submittedName>
</protein>
<proteinExistence type="predicted"/>
<keyword evidence="3" id="KW-1185">Reference proteome</keyword>
<dbReference type="AlphaFoldDB" id="A0AAJ0B676"/>
<feature type="region of interest" description="Disordered" evidence="1">
    <location>
        <begin position="1"/>
        <end position="34"/>
    </location>
</feature>
<evidence type="ECO:0000313" key="2">
    <source>
        <dbReference type="EMBL" id="KAK1752435.1"/>
    </source>
</evidence>